<dbReference type="EMBL" id="MU267614">
    <property type="protein sequence ID" value="KAH7914443.1"/>
    <property type="molecule type" value="Genomic_DNA"/>
</dbReference>
<keyword evidence="2" id="KW-1185">Reference proteome</keyword>
<name>A0ACB8ANY4_9AGAM</name>
<protein>
    <submittedName>
        <fullName evidence="1">Uncharacterized protein</fullName>
    </submittedName>
</protein>
<sequence length="374" mass="41930">MTSTVAFPSELMSSEYHHHLSEAHSQISTDKQINLPSVVRDKSIDMSVVSRHATALEVCDFVYGNSSSPKFLNAVELFYEDHASVYENPFVTATSRSVISDIYTLTRQLSVVDMPKPLAMLHTLLRLRSPDSEANSKWFRTLQVWSEVGEISESESFDGHKKSIVEHTLNILFFPGLHLGSFGARPFYTSTSASNTPISFPSPNSTPPTEHPFAPPSPQSLHLSLYGQSLTDPSLPIPYTPLTIRSPLHFQLHILTRLSFNEQGRITHHRDIWDVKDIIGLIPGMGLAQWVGGRIAARGLAWFGRTVMNHSRGSKDKEPTLNQDHITIDDKEAEEHHAENQKQLVVSPLEKPLAIPYMDWLRKHGLARSANEEV</sequence>
<accession>A0ACB8ANY4</accession>
<reference evidence="1" key="1">
    <citation type="journal article" date="2021" name="New Phytol.">
        <title>Evolutionary innovations through gain and loss of genes in the ectomycorrhizal Boletales.</title>
        <authorList>
            <person name="Wu G."/>
            <person name="Miyauchi S."/>
            <person name="Morin E."/>
            <person name="Kuo A."/>
            <person name="Drula E."/>
            <person name="Varga T."/>
            <person name="Kohler A."/>
            <person name="Feng B."/>
            <person name="Cao Y."/>
            <person name="Lipzen A."/>
            <person name="Daum C."/>
            <person name="Hundley H."/>
            <person name="Pangilinan J."/>
            <person name="Johnson J."/>
            <person name="Barry K."/>
            <person name="LaButti K."/>
            <person name="Ng V."/>
            <person name="Ahrendt S."/>
            <person name="Min B."/>
            <person name="Choi I.G."/>
            <person name="Park H."/>
            <person name="Plett J.M."/>
            <person name="Magnuson J."/>
            <person name="Spatafora J.W."/>
            <person name="Nagy L.G."/>
            <person name="Henrissat B."/>
            <person name="Grigoriev I.V."/>
            <person name="Yang Z.L."/>
            <person name="Xu J."/>
            <person name="Martin F.M."/>
        </authorList>
    </citation>
    <scope>NUCLEOTIDE SEQUENCE</scope>
    <source>
        <strain evidence="1">ATCC 28755</strain>
    </source>
</reference>
<dbReference type="Proteomes" id="UP000790377">
    <property type="component" value="Unassembled WGS sequence"/>
</dbReference>
<proteinExistence type="predicted"/>
<evidence type="ECO:0000313" key="1">
    <source>
        <dbReference type="EMBL" id="KAH7914443.1"/>
    </source>
</evidence>
<comment type="caution">
    <text evidence="1">The sequence shown here is derived from an EMBL/GenBank/DDBJ whole genome shotgun (WGS) entry which is preliminary data.</text>
</comment>
<organism evidence="1 2">
    <name type="scientific">Hygrophoropsis aurantiaca</name>
    <dbReference type="NCBI Taxonomy" id="72124"/>
    <lineage>
        <taxon>Eukaryota</taxon>
        <taxon>Fungi</taxon>
        <taxon>Dikarya</taxon>
        <taxon>Basidiomycota</taxon>
        <taxon>Agaricomycotina</taxon>
        <taxon>Agaricomycetes</taxon>
        <taxon>Agaricomycetidae</taxon>
        <taxon>Boletales</taxon>
        <taxon>Coniophorineae</taxon>
        <taxon>Hygrophoropsidaceae</taxon>
        <taxon>Hygrophoropsis</taxon>
    </lineage>
</organism>
<evidence type="ECO:0000313" key="2">
    <source>
        <dbReference type="Proteomes" id="UP000790377"/>
    </source>
</evidence>
<gene>
    <name evidence="1" type="ORF">BJ138DRAFT_1208604</name>
</gene>